<proteinExistence type="predicted"/>
<dbReference type="Proteomes" id="UP000243494">
    <property type="component" value="Unassembled WGS sequence"/>
</dbReference>
<evidence type="ECO:0000313" key="1">
    <source>
        <dbReference type="EMBL" id="RDY22364.1"/>
    </source>
</evidence>
<dbReference type="EMBL" id="NOJZ02000107">
    <property type="protein sequence ID" value="RDY22364.1"/>
    <property type="molecule type" value="Genomic_DNA"/>
</dbReference>
<sequence length="78" mass="8656">MPKKETKLLMTFSGTAGKKFSIAVPDPKEDLTEAQIKESMEFIISKNIFAPSFGEDLQSALEAKVVQTRTTDYDLIVS</sequence>
<accession>A0A255HYH8</accession>
<keyword evidence="2" id="KW-1185">Reference proteome</keyword>
<name>A0A255HYH8_9FIRM</name>
<evidence type="ECO:0000313" key="2">
    <source>
        <dbReference type="Proteomes" id="UP000243494"/>
    </source>
</evidence>
<dbReference type="RefSeq" id="WP_095405551.1">
    <property type="nucleotide sequence ID" value="NZ_NOJZ02000107.1"/>
</dbReference>
<dbReference type="Pfam" id="PF11148">
    <property type="entry name" value="DUF2922"/>
    <property type="match status" value="1"/>
</dbReference>
<reference evidence="1 2" key="1">
    <citation type="journal article" date="2017" name="Genome Announc.">
        <title>Draft Genome Sequence of Romboutsia maritimum sp. nov. Strain CCRI-22766(T), Isolated from Coastal Estuarine Mud.</title>
        <authorList>
            <person name="Maheux A.F."/>
            <person name="Boudreau D.K."/>
            <person name="Berube E."/>
            <person name="Boissinot M."/>
            <person name="Raymond F."/>
            <person name="Brodeur S."/>
            <person name="Corbeil J."/>
            <person name="Brightwell G."/>
            <person name="Broda D."/>
            <person name="Omar R.F."/>
            <person name="Bergeron M.G."/>
        </authorList>
    </citation>
    <scope>NUCLEOTIDE SEQUENCE [LARGE SCALE GENOMIC DNA]</scope>
    <source>
        <strain evidence="1 2">CCRI-22766</strain>
    </source>
</reference>
<organism evidence="1 2">
    <name type="scientific">Romboutsia maritimum</name>
    <dbReference type="NCBI Taxonomy" id="2020948"/>
    <lineage>
        <taxon>Bacteria</taxon>
        <taxon>Bacillati</taxon>
        <taxon>Bacillota</taxon>
        <taxon>Clostridia</taxon>
        <taxon>Peptostreptococcales</taxon>
        <taxon>Peptostreptococcaceae</taxon>
        <taxon>Romboutsia</taxon>
    </lineage>
</organism>
<protein>
    <submittedName>
        <fullName evidence="1">DUF2922 domain-containing protein</fullName>
    </submittedName>
</protein>
<comment type="caution">
    <text evidence="1">The sequence shown here is derived from an EMBL/GenBank/DDBJ whole genome shotgun (WGS) entry which is preliminary data.</text>
</comment>
<gene>
    <name evidence="1" type="ORF">CHF27_014075</name>
</gene>
<dbReference type="InterPro" id="IPR021321">
    <property type="entry name" value="DUF2922"/>
</dbReference>
<dbReference type="AlphaFoldDB" id="A0A255HYH8"/>
<dbReference type="OrthoDB" id="9795264at2"/>